<gene>
    <name evidence="1" type="ORF">KZO38_08155</name>
</gene>
<dbReference type="InterPro" id="IPR050792">
    <property type="entry name" value="ADP-ribosylglycohydrolase"/>
</dbReference>
<dbReference type="EMBL" id="JAHXCT010000006">
    <property type="protein sequence ID" value="MBW4769728.1"/>
    <property type="molecule type" value="Genomic_DNA"/>
</dbReference>
<dbReference type="PANTHER" id="PTHR16222:SF12">
    <property type="entry name" value="ADP-RIBOSYLGLYCOHYDROLASE-RELATED"/>
    <property type="match status" value="1"/>
</dbReference>
<keyword evidence="2" id="KW-1185">Reference proteome</keyword>
<dbReference type="RefSeq" id="WP_219481775.1">
    <property type="nucleotide sequence ID" value="NZ_JAHXCT010000006.1"/>
</dbReference>
<proteinExistence type="predicted"/>
<evidence type="ECO:0000313" key="1">
    <source>
        <dbReference type="EMBL" id="MBW4769728.1"/>
    </source>
</evidence>
<organism evidence="1 2">
    <name type="scientific">Hoylesella nanceiensis</name>
    <dbReference type="NCBI Taxonomy" id="425941"/>
    <lineage>
        <taxon>Bacteria</taxon>
        <taxon>Pseudomonadati</taxon>
        <taxon>Bacteroidota</taxon>
        <taxon>Bacteroidia</taxon>
        <taxon>Bacteroidales</taxon>
        <taxon>Prevotellaceae</taxon>
        <taxon>Hoylesella</taxon>
    </lineage>
</organism>
<name>A0ABS6YG83_9BACT</name>
<protein>
    <submittedName>
        <fullName evidence="1">DUF1810 family protein</fullName>
    </submittedName>
</protein>
<dbReference type="InterPro" id="IPR014937">
    <property type="entry name" value="DUF1810"/>
</dbReference>
<dbReference type="Pfam" id="PF03747">
    <property type="entry name" value="ADP_ribosyl_GH"/>
    <property type="match status" value="1"/>
</dbReference>
<sequence length="403" mass="44979">MLGAIIGDIIGSVYERDNVKTTHFYLFTPSSRFTDDTVMTLAIAKWLTDCPNHFFEELVTTMQTLGRNYLNVGYGGRFLHWLTDLNPQPYGSFGNGSAMRVSPIGLYADTLENVLRLSKLSAEVTHNHVDGIKGAQAIATVVFLAKKGESKEAIRNYIEKQFGYDLHAHIEDIRATYTFDASCQGSVPQAIIAFLDGNSFEEVIRLAISLGGDSDTIAAMAGSIAQPFYGVPQDISGYCYGILTPELRGILNKFEKLVGMQEKDVFFLQRFIEAQDNSLTYNVALKEIQEGRKQSHWVWYIFPQLKGLGSSINSLYYGLVDIEEAEAYLTHPILGSRLREITKALLNHCGKDITLIMGDIDAIKLCSSMTLFDVISPNDVFSEVLQAFYESKPDKQTLQKLNK</sequence>
<evidence type="ECO:0000313" key="2">
    <source>
        <dbReference type="Proteomes" id="UP000788426"/>
    </source>
</evidence>
<accession>A0ABS6YG83</accession>
<comment type="caution">
    <text evidence="1">The sequence shown here is derived from an EMBL/GenBank/DDBJ whole genome shotgun (WGS) entry which is preliminary data.</text>
</comment>
<dbReference type="PANTHER" id="PTHR16222">
    <property type="entry name" value="ADP-RIBOSYLGLYCOHYDROLASE"/>
    <property type="match status" value="1"/>
</dbReference>
<dbReference type="InterPro" id="IPR005502">
    <property type="entry name" value="Ribosyl_crysJ1"/>
</dbReference>
<dbReference type="Pfam" id="PF08837">
    <property type="entry name" value="DUF1810"/>
    <property type="match status" value="1"/>
</dbReference>
<dbReference type="Proteomes" id="UP000788426">
    <property type="component" value="Unassembled WGS sequence"/>
</dbReference>
<reference evidence="1 2" key="1">
    <citation type="submission" date="2021-07" db="EMBL/GenBank/DDBJ databases">
        <title>Genomic diversity and antimicrobial resistance of Prevotella spp. isolated from chronic lung disease airways.</title>
        <authorList>
            <person name="Webb K.A."/>
            <person name="Olagoke O.S."/>
            <person name="Baird T."/>
            <person name="Neill J."/>
            <person name="Pham A."/>
            <person name="Wells T.J."/>
            <person name="Ramsay K.A."/>
            <person name="Bell S.C."/>
            <person name="Sarovich D.S."/>
            <person name="Price E.P."/>
        </authorList>
    </citation>
    <scope>NUCLEOTIDE SEQUENCE [LARGE SCALE GENOMIC DNA]</scope>
    <source>
        <strain evidence="1 2">SCHI0011.S.12</strain>
    </source>
</reference>